<evidence type="ECO:0000313" key="1">
    <source>
        <dbReference type="EMBL" id="MWV69341.1"/>
    </source>
</evidence>
<comment type="caution">
    <text evidence="2">The sequence shown here is derived from an EMBL/GenBank/DDBJ whole genome shotgun (WGS) entry which is preliminary data.</text>
</comment>
<dbReference type="EMBL" id="QBIU01000001">
    <property type="protein sequence ID" value="MWV69341.1"/>
    <property type="molecule type" value="Genomic_DNA"/>
</dbReference>
<keyword evidence="3" id="KW-1185">Reference proteome</keyword>
<name>A0A347VSW7_9HELI</name>
<reference evidence="2" key="3">
    <citation type="submission" date="2018-04" db="EMBL/GenBank/DDBJ databases">
        <authorList>
            <person name="Sheh A."/>
            <person name="Shen Z."/>
            <person name="Mannion A.J."/>
            <person name="Fox J.G."/>
        </authorList>
    </citation>
    <scope>NUCLEOTIDE SEQUENCE</scope>
    <source>
        <strain evidence="2">MIT 97-6194</strain>
    </source>
</reference>
<organism evidence="2 3">
    <name type="scientific">Helicobacter saguini</name>
    <dbReference type="NCBI Taxonomy" id="1548018"/>
    <lineage>
        <taxon>Bacteria</taxon>
        <taxon>Pseudomonadati</taxon>
        <taxon>Campylobacterota</taxon>
        <taxon>Epsilonproteobacteria</taxon>
        <taxon>Campylobacterales</taxon>
        <taxon>Helicobacteraceae</taxon>
        <taxon>Helicobacter</taxon>
    </lineage>
</organism>
<proteinExistence type="predicted"/>
<evidence type="ECO:0000313" key="2">
    <source>
        <dbReference type="EMBL" id="TLD95000.1"/>
    </source>
</evidence>
<evidence type="ECO:0000313" key="4">
    <source>
        <dbReference type="Proteomes" id="UP000477070"/>
    </source>
</evidence>
<dbReference type="EMBL" id="JRMP02000004">
    <property type="protein sequence ID" value="TLD95000.1"/>
    <property type="molecule type" value="Genomic_DNA"/>
</dbReference>
<dbReference type="RefSeq" id="WP_034573901.1">
    <property type="nucleotide sequence ID" value="NZ_JRMP02000004.1"/>
</dbReference>
<reference evidence="2 3" key="1">
    <citation type="journal article" date="2014" name="Genome Announc.">
        <title>Draft genome sequences of eight enterohepatic helicobacter species isolated from both laboratory and wild rodents.</title>
        <authorList>
            <person name="Sheh A."/>
            <person name="Shen Z."/>
            <person name="Fox J.G."/>
        </authorList>
    </citation>
    <scope>NUCLEOTIDE SEQUENCE [LARGE SCALE GENOMIC DNA]</scope>
    <source>
        <strain evidence="2 3">MIT 97-6194</strain>
    </source>
</reference>
<evidence type="ECO:0000313" key="3">
    <source>
        <dbReference type="Proteomes" id="UP000029714"/>
    </source>
</evidence>
<dbReference type="Proteomes" id="UP000029714">
    <property type="component" value="Unassembled WGS sequence"/>
</dbReference>
<accession>A0A347VSW7</accession>
<sequence length="229" mass="26375">MFKFLVLFSLFVFFLFGGESNDVESKTLPEGLKKVQALYLEGNVDDSLYSVVSKYALSNGLVILTDSGSMHISDIVGYKETLTPRACYVKDGYYFNDFTSRSYLLPKYADCISKNDKDAKPYVDKIVQILETEKDVISKNKLDNELFYYKGDYNYVEFNTDDDAKMFSDFTLGTTSDCKESVKIDYPFSLKQDYIMIPKCEGYVLTRAERFKRALSILEFNIKRAKLKD</sequence>
<dbReference type="AlphaFoldDB" id="A0A347VSW7"/>
<dbReference type="Proteomes" id="UP000477070">
    <property type="component" value="Unassembled WGS sequence"/>
</dbReference>
<protein>
    <submittedName>
        <fullName evidence="2">Uncharacterized protein</fullName>
    </submittedName>
</protein>
<reference evidence="2 3" key="2">
    <citation type="journal article" date="2016" name="Infect. Immun.">
        <title>Helicobacter saguini, a Novel Helicobacter Isolated from Cotton-Top Tamarins with Ulcerative Colitis, Has Proinflammatory Properties and Induces Typhlocolitis and Dysplasia in Gnotobiotic IL-10-/- Mice.</title>
        <authorList>
            <person name="Shen Z."/>
            <person name="Mannion A."/>
            <person name="Whary M.T."/>
            <person name="Muthupalani S."/>
            <person name="Sheh A."/>
            <person name="Feng Y."/>
            <person name="Gong G."/>
            <person name="Vandamme P."/>
            <person name="Holcombe H.R."/>
            <person name="Paster B.J."/>
            <person name="Fox J.G."/>
        </authorList>
    </citation>
    <scope>NUCLEOTIDE SEQUENCE [LARGE SCALE GENOMIC DNA]</scope>
    <source>
        <strain evidence="2 3">MIT 97-6194</strain>
    </source>
</reference>
<gene>
    <name evidence="1" type="ORF">DCO61_04790</name>
    <name evidence="2" type="ORF">LS64_003540</name>
</gene>
<reference evidence="1 4" key="4">
    <citation type="submission" date="2019-12" db="EMBL/GenBank/DDBJ databases">
        <title>Multi-Generational Helicobacter saguini Isolates.</title>
        <authorList>
            <person name="Mannion A."/>
            <person name="Shen Z."/>
            <person name="Fox J.G."/>
        </authorList>
    </citation>
    <scope>NUCLEOTIDE SEQUENCE [LARGE SCALE GENOMIC DNA]</scope>
    <source>
        <strain evidence="1">16-048</strain>
        <strain evidence="4">16-048 (F4)</strain>
    </source>
</reference>